<comment type="pathway">
    <text evidence="2 15">Cofactor biosynthesis; riboflavin biosynthesis; 5-amino-6-(D-ribitylamino)uracil from GTP: step 2/4.</text>
</comment>
<dbReference type="SUPFAM" id="SSF53597">
    <property type="entry name" value="Dihydrofolate reductase-like"/>
    <property type="match status" value="1"/>
</dbReference>
<feature type="binding site" evidence="17">
    <location>
        <begin position="291"/>
        <end position="297"/>
    </location>
    <ligand>
        <name>NADP(+)</name>
        <dbReference type="ChEBI" id="CHEBI:58349"/>
    </ligand>
</feature>
<evidence type="ECO:0000313" key="21">
    <source>
        <dbReference type="Proteomes" id="UP000035996"/>
    </source>
</evidence>
<comment type="similarity">
    <text evidence="5 15">In the C-terminal section; belongs to the HTP reductase family.</text>
</comment>
<keyword evidence="11 15" id="KW-0560">Oxidoreductase</keyword>
<dbReference type="NCBIfam" id="TIGR00227">
    <property type="entry name" value="ribD_Cterm"/>
    <property type="match status" value="1"/>
</dbReference>
<dbReference type="CDD" id="cd01284">
    <property type="entry name" value="Riboflavin_deaminase-reductase"/>
    <property type="match status" value="1"/>
</dbReference>
<dbReference type="Proteomes" id="UP000035996">
    <property type="component" value="Unassembled WGS sequence"/>
</dbReference>
<dbReference type="GO" id="GO:0008835">
    <property type="term" value="F:diaminohydroxyphosphoribosylaminopyrimidine deaminase activity"/>
    <property type="evidence" value="ECO:0007669"/>
    <property type="project" value="UniProtKB-EC"/>
</dbReference>
<feature type="active site" description="Proton donor" evidence="16">
    <location>
        <position position="52"/>
    </location>
</feature>
<gene>
    <name evidence="20" type="ORF">AB986_01865</name>
</gene>
<comment type="cofactor">
    <cofactor evidence="15 18">
        <name>Zn(2+)</name>
        <dbReference type="ChEBI" id="CHEBI:29105"/>
    </cofactor>
    <text evidence="15 18">Binds 1 zinc ion.</text>
</comment>
<feature type="domain" description="CMP/dCMP-type deaminase" evidence="19">
    <location>
        <begin position="1"/>
        <end position="123"/>
    </location>
</feature>
<evidence type="ECO:0000256" key="17">
    <source>
        <dbReference type="PIRSR" id="PIRSR006769-2"/>
    </source>
</evidence>
<comment type="catalytic activity">
    <reaction evidence="14 15">
        <text>2,5-diamino-6-hydroxy-4-(5-phosphoribosylamino)-pyrimidine + H2O + H(+) = 5-amino-6-(5-phospho-D-ribosylamino)uracil + NH4(+)</text>
        <dbReference type="Rhea" id="RHEA:21868"/>
        <dbReference type="ChEBI" id="CHEBI:15377"/>
        <dbReference type="ChEBI" id="CHEBI:15378"/>
        <dbReference type="ChEBI" id="CHEBI:28938"/>
        <dbReference type="ChEBI" id="CHEBI:58453"/>
        <dbReference type="ChEBI" id="CHEBI:58614"/>
        <dbReference type="EC" id="3.5.4.26"/>
    </reaction>
</comment>
<evidence type="ECO:0000256" key="16">
    <source>
        <dbReference type="PIRSR" id="PIRSR006769-1"/>
    </source>
</evidence>
<dbReference type="InterPro" id="IPR016192">
    <property type="entry name" value="APOBEC/CMP_deaminase_Zn-bd"/>
</dbReference>
<dbReference type="Pfam" id="PF01872">
    <property type="entry name" value="RibD_C"/>
    <property type="match status" value="1"/>
</dbReference>
<dbReference type="Gene3D" id="3.40.140.10">
    <property type="entry name" value="Cytidine Deaminase, domain 2"/>
    <property type="match status" value="1"/>
</dbReference>
<dbReference type="UniPathway" id="UPA00275">
    <property type="reaction ID" value="UER00401"/>
</dbReference>
<keyword evidence="10 15" id="KW-0521">NADP</keyword>
<keyword evidence="9 15" id="KW-0862">Zinc</keyword>
<protein>
    <recommendedName>
        <fullName evidence="15">Riboflavin biosynthesis protein RibD</fullName>
    </recommendedName>
    <domain>
        <recommendedName>
            <fullName evidence="15">Diaminohydroxyphosphoribosylaminopyrimidine deaminase</fullName>
            <shortName evidence="15">DRAP deaminase</shortName>
            <ecNumber evidence="15">3.5.4.26</ecNumber>
        </recommendedName>
        <alternativeName>
            <fullName evidence="15">Riboflavin-specific deaminase</fullName>
        </alternativeName>
    </domain>
    <domain>
        <recommendedName>
            <fullName evidence="15">5-amino-6-(5-phosphoribosylamino)uracil reductase</fullName>
            <ecNumber evidence="15">1.1.1.193</ecNumber>
        </recommendedName>
        <alternativeName>
            <fullName evidence="15">HTP reductase</fullName>
        </alternativeName>
    </domain>
</protein>
<proteinExistence type="inferred from homology"/>
<sequence length="361" mass="38882">MKHLDYMRTAISMASATLGQTNPNPAVGAIIVNEGRIVGMGAHLRAGEGHAEVHALRMAGKEASGGTAYVTLEPCSHHGRTPPCADALIEAGIKTVYIASQDPNPLVSGGGVAKLRDAGVTVEIGLGEEEALGLNKMFFHSITNKRPFVTLKSATTLDGKIATRNRDSKWITGEEARKDVHSLRHLHDAILVGVGTVISDNPSLTTRYGEGLSPIRVVLDHHLRIPTDSMVLTDDSVETWIVTTKDAVKKNDRTFQKHVHVIEVSQNSILIDEVLDLLGKRNITSLFVEGGSEIHGSFLEGSHFQQVITYFAPKLIGGRDAPTSFGADGFSMMSDAVNLTIESVEQIGQDIRVIATRKENA</sequence>
<feature type="binding site" evidence="17">
    <location>
        <position position="168"/>
    </location>
    <ligand>
        <name>substrate</name>
    </ligand>
</feature>
<feature type="binding site" evidence="17">
    <location>
        <position position="289"/>
    </location>
    <ligand>
        <name>substrate</name>
    </ligand>
</feature>
<dbReference type="OrthoDB" id="9800865at2"/>
<evidence type="ECO:0000256" key="11">
    <source>
        <dbReference type="ARBA" id="ARBA00023002"/>
    </source>
</evidence>
<dbReference type="InterPro" id="IPR024072">
    <property type="entry name" value="DHFR-like_dom_sf"/>
</dbReference>
<evidence type="ECO:0000256" key="9">
    <source>
        <dbReference type="ARBA" id="ARBA00022833"/>
    </source>
</evidence>
<feature type="binding site" evidence="18">
    <location>
        <position position="84"/>
    </location>
    <ligand>
        <name>Zn(2+)</name>
        <dbReference type="ChEBI" id="CHEBI:29105"/>
        <note>catalytic</note>
    </ligand>
</feature>
<feature type="binding site" evidence="17">
    <location>
        <position position="196"/>
    </location>
    <ligand>
        <name>NADP(+)</name>
        <dbReference type="ChEBI" id="CHEBI:58349"/>
    </ligand>
</feature>
<dbReference type="Pfam" id="PF00383">
    <property type="entry name" value="dCMP_cyt_deam_1"/>
    <property type="match status" value="1"/>
</dbReference>
<dbReference type="Gene3D" id="3.40.430.10">
    <property type="entry name" value="Dihydrofolate Reductase, subunit A"/>
    <property type="match status" value="1"/>
</dbReference>
<evidence type="ECO:0000256" key="5">
    <source>
        <dbReference type="ARBA" id="ARBA00007417"/>
    </source>
</evidence>
<comment type="caution">
    <text evidence="20">The sequence shown here is derived from an EMBL/GenBank/DDBJ whole genome shotgun (WGS) entry which is preliminary data.</text>
</comment>
<dbReference type="FunFam" id="3.40.140.10:FF:000025">
    <property type="entry name" value="Riboflavin biosynthesis protein RibD"/>
    <property type="match status" value="1"/>
</dbReference>
<name>A0A0J6CPE8_9BACL</name>
<evidence type="ECO:0000256" key="7">
    <source>
        <dbReference type="ARBA" id="ARBA00022723"/>
    </source>
</evidence>
<feature type="binding site" evidence="18">
    <location>
        <position position="75"/>
    </location>
    <ligand>
        <name>Zn(2+)</name>
        <dbReference type="ChEBI" id="CHEBI:29105"/>
        <note>catalytic</note>
    </ligand>
</feature>
<dbReference type="InterPro" id="IPR002734">
    <property type="entry name" value="RibDG_C"/>
</dbReference>
<evidence type="ECO:0000256" key="6">
    <source>
        <dbReference type="ARBA" id="ARBA00022619"/>
    </source>
</evidence>
<keyword evidence="6 15" id="KW-0686">Riboflavin biosynthesis</keyword>
<comment type="pathway">
    <text evidence="3 15">Cofactor biosynthesis; riboflavin biosynthesis; 5-amino-6-(D-ribitylamino)uracil from GTP: step 3/4.</text>
</comment>
<evidence type="ECO:0000256" key="13">
    <source>
        <dbReference type="ARBA" id="ARBA00049861"/>
    </source>
</evidence>
<feature type="binding site" evidence="18">
    <location>
        <position position="50"/>
    </location>
    <ligand>
        <name>Zn(2+)</name>
        <dbReference type="ChEBI" id="CHEBI:29105"/>
        <note>catalytic</note>
    </ligand>
</feature>
<evidence type="ECO:0000256" key="3">
    <source>
        <dbReference type="ARBA" id="ARBA00004910"/>
    </source>
</evidence>
<dbReference type="SUPFAM" id="SSF53927">
    <property type="entry name" value="Cytidine deaminase-like"/>
    <property type="match status" value="1"/>
</dbReference>
<feature type="binding site" evidence="17">
    <location>
        <position position="207"/>
    </location>
    <ligand>
        <name>substrate</name>
    </ligand>
</feature>
<evidence type="ECO:0000313" key="20">
    <source>
        <dbReference type="EMBL" id="KMM38096.1"/>
    </source>
</evidence>
<dbReference type="PANTHER" id="PTHR38011:SF7">
    <property type="entry name" value="2,5-DIAMINO-6-RIBOSYLAMINO-4(3H)-PYRIMIDINONE 5'-PHOSPHATE REDUCTASE"/>
    <property type="match status" value="1"/>
</dbReference>
<dbReference type="InterPro" id="IPR050765">
    <property type="entry name" value="Riboflavin_Biosynth_HTPR"/>
</dbReference>
<dbReference type="GO" id="GO:0009231">
    <property type="term" value="P:riboflavin biosynthetic process"/>
    <property type="evidence" value="ECO:0007669"/>
    <property type="project" value="UniProtKB-UniPathway"/>
</dbReference>
<comment type="similarity">
    <text evidence="4 15">In the N-terminal section; belongs to the cytidine and deoxycytidylate deaminase family.</text>
</comment>
<dbReference type="STRING" id="157733.AB986_01865"/>
<keyword evidence="12" id="KW-0511">Multifunctional enzyme</keyword>
<evidence type="ECO:0000256" key="1">
    <source>
        <dbReference type="ARBA" id="ARBA00002151"/>
    </source>
</evidence>
<reference evidence="20" key="1">
    <citation type="submission" date="2015-06" db="EMBL/GenBank/DDBJ databases">
        <authorList>
            <person name="Liu B."/>
            <person name="Wang J."/>
            <person name="Zhu Y."/>
            <person name="Liu G."/>
            <person name="Chen Q."/>
            <person name="Zheng C."/>
            <person name="Che J."/>
            <person name="Ge C."/>
            <person name="Shi H."/>
            <person name="Pan Z."/>
            <person name="Liu X."/>
        </authorList>
    </citation>
    <scope>NUCLEOTIDE SEQUENCE [LARGE SCALE GENOMIC DNA]</scope>
    <source>
        <strain evidence="20">DSM 16346</strain>
    </source>
</reference>
<evidence type="ECO:0000256" key="4">
    <source>
        <dbReference type="ARBA" id="ARBA00005259"/>
    </source>
</evidence>
<evidence type="ECO:0000256" key="15">
    <source>
        <dbReference type="PIRNR" id="PIRNR006769"/>
    </source>
</evidence>
<dbReference type="PATRIC" id="fig|157733.3.peg.2585"/>
<evidence type="ECO:0000256" key="18">
    <source>
        <dbReference type="PIRSR" id="PIRSR006769-3"/>
    </source>
</evidence>
<dbReference type="PROSITE" id="PS00903">
    <property type="entry name" value="CYT_DCMP_DEAMINASES_1"/>
    <property type="match status" value="1"/>
</dbReference>
<dbReference type="GO" id="GO:0008703">
    <property type="term" value="F:5-amino-6-(5-phosphoribosylamino)uracil reductase activity"/>
    <property type="evidence" value="ECO:0007669"/>
    <property type="project" value="UniProtKB-EC"/>
</dbReference>
<feature type="binding site" evidence="17">
    <location>
        <position position="170"/>
    </location>
    <ligand>
        <name>NADP(+)</name>
        <dbReference type="ChEBI" id="CHEBI:58349"/>
    </ligand>
</feature>
<accession>A0A0J6CPE8</accession>
<organism evidence="20 21">
    <name type="scientific">Guptibacillus hwajinpoensis</name>
    <dbReference type="NCBI Taxonomy" id="208199"/>
    <lineage>
        <taxon>Bacteria</taxon>
        <taxon>Bacillati</taxon>
        <taxon>Bacillota</taxon>
        <taxon>Bacilli</taxon>
        <taxon>Bacillales</taxon>
        <taxon>Guptibacillaceae</taxon>
        <taxon>Guptibacillus</taxon>
    </lineage>
</organism>
<dbReference type="InterPro" id="IPR011549">
    <property type="entry name" value="RibD_C"/>
</dbReference>
<evidence type="ECO:0000256" key="2">
    <source>
        <dbReference type="ARBA" id="ARBA00004882"/>
    </source>
</evidence>
<evidence type="ECO:0000256" key="12">
    <source>
        <dbReference type="ARBA" id="ARBA00023268"/>
    </source>
</evidence>
<dbReference type="GO" id="GO:0050661">
    <property type="term" value="F:NADP binding"/>
    <property type="evidence" value="ECO:0007669"/>
    <property type="project" value="InterPro"/>
</dbReference>
<evidence type="ECO:0000256" key="14">
    <source>
        <dbReference type="ARBA" id="ARBA00049886"/>
    </source>
</evidence>
<dbReference type="PIRSF" id="PIRSF006769">
    <property type="entry name" value="RibD"/>
    <property type="match status" value="1"/>
</dbReference>
<evidence type="ECO:0000259" key="19">
    <source>
        <dbReference type="PROSITE" id="PS51747"/>
    </source>
</evidence>
<feature type="binding site" evidence="17">
    <location>
        <position position="204"/>
    </location>
    <ligand>
        <name>substrate</name>
    </ligand>
</feature>
<dbReference type="EC" id="1.1.1.193" evidence="15"/>
<dbReference type="EC" id="3.5.4.26" evidence="15"/>
<dbReference type="AlphaFoldDB" id="A0A0J6CPE8"/>
<dbReference type="RefSeq" id="WP_048309179.1">
    <property type="nucleotide sequence ID" value="NZ_CP119526.1"/>
</dbReference>
<feature type="binding site" evidence="17">
    <location>
        <position position="184"/>
    </location>
    <ligand>
        <name>substrate</name>
    </ligand>
</feature>
<dbReference type="NCBIfam" id="TIGR00326">
    <property type="entry name" value="eubact_ribD"/>
    <property type="match status" value="1"/>
</dbReference>
<comment type="catalytic activity">
    <reaction evidence="13 15">
        <text>5-amino-6-(5-phospho-D-ribitylamino)uracil + NADP(+) = 5-amino-6-(5-phospho-D-ribosylamino)uracil + NADPH + H(+)</text>
        <dbReference type="Rhea" id="RHEA:17845"/>
        <dbReference type="ChEBI" id="CHEBI:15378"/>
        <dbReference type="ChEBI" id="CHEBI:57783"/>
        <dbReference type="ChEBI" id="CHEBI:58349"/>
        <dbReference type="ChEBI" id="CHEBI:58421"/>
        <dbReference type="ChEBI" id="CHEBI:58453"/>
        <dbReference type="EC" id="1.1.1.193"/>
    </reaction>
</comment>
<evidence type="ECO:0000256" key="10">
    <source>
        <dbReference type="ARBA" id="ARBA00022857"/>
    </source>
</evidence>
<feature type="binding site" evidence="17">
    <location>
        <position position="154"/>
    </location>
    <ligand>
        <name>NADP(+)</name>
        <dbReference type="ChEBI" id="CHEBI:58349"/>
    </ligand>
</feature>
<dbReference type="PANTHER" id="PTHR38011">
    <property type="entry name" value="DIHYDROFOLATE REDUCTASE FAMILY PROTEIN (AFU_ORTHOLOGUE AFUA_8G06820)"/>
    <property type="match status" value="1"/>
</dbReference>
<keyword evidence="7 15" id="KW-0479">Metal-binding</keyword>
<dbReference type="GO" id="GO:0008270">
    <property type="term" value="F:zinc ion binding"/>
    <property type="evidence" value="ECO:0007669"/>
    <property type="project" value="InterPro"/>
</dbReference>
<dbReference type="InterPro" id="IPR002125">
    <property type="entry name" value="CMP_dCMP_dom"/>
</dbReference>
<dbReference type="PROSITE" id="PS51747">
    <property type="entry name" value="CYT_DCMP_DEAMINASES_2"/>
    <property type="match status" value="1"/>
</dbReference>
<dbReference type="InterPro" id="IPR016193">
    <property type="entry name" value="Cytidine_deaminase-like"/>
</dbReference>
<dbReference type="InterPro" id="IPR004794">
    <property type="entry name" value="Eubact_RibD"/>
</dbReference>
<evidence type="ECO:0000256" key="8">
    <source>
        <dbReference type="ARBA" id="ARBA00022801"/>
    </source>
</evidence>
<keyword evidence="8 15" id="KW-0378">Hydrolase</keyword>
<keyword evidence="21" id="KW-1185">Reference proteome</keyword>
<feature type="binding site" evidence="17">
    <location>
        <position position="200"/>
    </location>
    <ligand>
        <name>NADP(+)</name>
        <dbReference type="ChEBI" id="CHEBI:58349"/>
    </ligand>
</feature>
<comment type="function">
    <text evidence="1 15">Converts 2,5-diamino-6-(ribosylamino)-4(3h)-pyrimidinone 5'-phosphate into 5-amino-6-(ribosylamino)-2,4(1h,3h)-pyrimidinedione 5'-phosphate.</text>
</comment>
<dbReference type="EMBL" id="LELK01000001">
    <property type="protein sequence ID" value="KMM38096.1"/>
    <property type="molecule type" value="Genomic_DNA"/>
</dbReference>